<dbReference type="EMBL" id="LUCV01000012">
    <property type="protein sequence ID" value="OAI93319.1"/>
    <property type="molecule type" value="Genomic_DNA"/>
</dbReference>
<dbReference type="PRINTS" id="PR01299">
    <property type="entry name" value="PYOCIN"/>
</dbReference>
<dbReference type="SUPFAM" id="SSF47345">
    <property type="entry name" value="Colicin E immunity proteins"/>
    <property type="match status" value="1"/>
</dbReference>
<comment type="caution">
    <text evidence="3">The sequence shown here is derived from an EMBL/GenBank/DDBJ whole genome shotgun (WGS) entry which is preliminary data.</text>
</comment>
<dbReference type="Proteomes" id="UP000077752">
    <property type="component" value="Unassembled WGS sequence"/>
</dbReference>
<evidence type="ECO:0000313" key="3">
    <source>
        <dbReference type="EMBL" id="OAI93319.1"/>
    </source>
</evidence>
<dbReference type="InterPro" id="IPR035900">
    <property type="entry name" value="Colicin_E_sf"/>
</dbReference>
<evidence type="ECO:0000313" key="4">
    <source>
        <dbReference type="Proteomes" id="UP000077752"/>
    </source>
</evidence>
<protein>
    <submittedName>
        <fullName evidence="3">Colicin transporter</fullName>
    </submittedName>
</protein>
<dbReference type="Gene3D" id="1.10.1200.20">
    <property type="entry name" value="Colicin E immunity protein"/>
    <property type="match status" value="1"/>
</dbReference>
<dbReference type="GO" id="GO:0030153">
    <property type="term" value="P:bacteriocin immunity"/>
    <property type="evidence" value="ECO:0007669"/>
    <property type="project" value="UniProtKB-KW"/>
</dbReference>
<evidence type="ECO:0000256" key="2">
    <source>
        <dbReference type="ARBA" id="ARBA00023025"/>
    </source>
</evidence>
<dbReference type="Pfam" id="PF01320">
    <property type="entry name" value="Colicin_Pyocin"/>
    <property type="match status" value="1"/>
</dbReference>
<evidence type="ECO:0000256" key="1">
    <source>
        <dbReference type="ARBA" id="ARBA00009346"/>
    </source>
</evidence>
<comment type="similarity">
    <text evidence="1">Belongs to the colicins ColE2/ColE8/ColE9 and pyocins S1/S2 family.</text>
</comment>
<dbReference type="AlphaFoldDB" id="A0A177SRA3"/>
<organism evidence="3 4">
    <name type="scientific">Pseudomonas putida</name>
    <name type="common">Arthrobacter siderocapsulatus</name>
    <dbReference type="NCBI Taxonomy" id="303"/>
    <lineage>
        <taxon>Bacteria</taxon>
        <taxon>Pseudomonadati</taxon>
        <taxon>Pseudomonadota</taxon>
        <taxon>Gammaproteobacteria</taxon>
        <taxon>Pseudomonadales</taxon>
        <taxon>Pseudomonadaceae</taxon>
        <taxon>Pseudomonas</taxon>
    </lineage>
</organism>
<sequence>MSQQKKFSDFTEQEFQIFLRSITDPEDGVSERAHDQRIALFEEITEHPSGSDLIYWPEEDGLDTPENIIKIIKEWRTANGKPGFRPD</sequence>
<dbReference type="InterPro" id="IPR000290">
    <property type="entry name" value="Colicin_pyocin"/>
</dbReference>
<proteinExistence type="inferred from homology"/>
<reference evidence="3 4" key="1">
    <citation type="submission" date="2016-03" db="EMBL/GenBank/DDBJ databases">
        <title>Draft Genome Assembly of Pseudomonas putida strain CBF10-2.</title>
        <authorList>
            <person name="Iyer R.S."/>
            <person name="Damania A."/>
        </authorList>
    </citation>
    <scope>NUCLEOTIDE SEQUENCE [LARGE SCALE GENOMIC DNA]</scope>
    <source>
        <strain evidence="3 4">CBF10-2</strain>
    </source>
</reference>
<gene>
    <name evidence="3" type="ORF">AYO28_14610</name>
</gene>
<dbReference type="RefSeq" id="WP_064302438.1">
    <property type="nucleotide sequence ID" value="NZ_LUCV01000012.1"/>
</dbReference>
<dbReference type="GO" id="GO:0015643">
    <property type="term" value="F:toxic substance binding"/>
    <property type="evidence" value="ECO:0007669"/>
    <property type="project" value="InterPro"/>
</dbReference>
<name>A0A177SRA3_PSEPU</name>
<accession>A0A177SRA3</accession>
<dbReference type="CDD" id="cd16363">
    <property type="entry name" value="Col_Im_like"/>
    <property type="match status" value="1"/>
</dbReference>
<keyword evidence="2" id="KW-0079">Bacteriocin immunity</keyword>